<evidence type="ECO:0000313" key="2">
    <source>
        <dbReference type="Proteomes" id="UP000038204"/>
    </source>
</evidence>
<gene>
    <name evidence="1" type="ORF">ERS008667_04165</name>
</gene>
<dbReference type="Proteomes" id="UP000038204">
    <property type="component" value="Unassembled WGS sequence"/>
</dbReference>
<organism evidence="1 2">
    <name type="scientific">Yersinia similis</name>
    <dbReference type="NCBI Taxonomy" id="367190"/>
    <lineage>
        <taxon>Bacteria</taxon>
        <taxon>Pseudomonadati</taxon>
        <taxon>Pseudomonadota</taxon>
        <taxon>Gammaproteobacteria</taxon>
        <taxon>Enterobacterales</taxon>
        <taxon>Yersiniaceae</taxon>
        <taxon>Yersinia</taxon>
    </lineage>
</organism>
<sequence>MKTQYHLEIYEPDMSDCVAGHYESDTPFGALSVGDEINGMSLNSSDRHKNLRIIKLQHIFWVVEGSHMSHKICVWTDLSDK</sequence>
<evidence type="ECO:0000313" key="1">
    <source>
        <dbReference type="EMBL" id="CNI71944.1"/>
    </source>
</evidence>
<protein>
    <submittedName>
        <fullName evidence="1">Uncharacterized protein</fullName>
    </submittedName>
</protein>
<accession>A0A0T9RMP0</accession>
<dbReference type="EMBL" id="CQBK01000054">
    <property type="protein sequence ID" value="CNI71944.1"/>
    <property type="molecule type" value="Genomic_DNA"/>
</dbReference>
<dbReference type="AlphaFoldDB" id="A0A0T9RMP0"/>
<reference evidence="1 2" key="1">
    <citation type="submission" date="2015-03" db="EMBL/GenBank/DDBJ databases">
        <authorList>
            <person name="Murphy D."/>
        </authorList>
    </citation>
    <scope>NUCLEOTIDE SEQUENCE [LARGE SCALE GENOMIC DNA]</scope>
    <source>
        <strain evidence="1 2">Y233</strain>
    </source>
</reference>
<dbReference type="RefSeq" id="WP_049601553.1">
    <property type="nucleotide sequence ID" value="NZ_CPZI01000008.1"/>
</dbReference>
<name>A0A0T9RMP0_9GAMM</name>
<proteinExistence type="predicted"/>